<evidence type="ECO:0000256" key="3">
    <source>
        <dbReference type="ARBA" id="ARBA00022729"/>
    </source>
</evidence>
<accession>A0ABX8JDJ6</accession>
<dbReference type="PANTHER" id="PTHR30024">
    <property type="entry name" value="ALIPHATIC SULFONATES-BINDING PROTEIN-RELATED"/>
    <property type="match status" value="1"/>
</dbReference>
<dbReference type="CDD" id="cd01008">
    <property type="entry name" value="PBP2_NrtA_SsuA_CpmA_like"/>
    <property type="match status" value="1"/>
</dbReference>
<name>A0ABX8JDJ6_9BACT</name>
<evidence type="ECO:0000259" key="4">
    <source>
        <dbReference type="Pfam" id="PF09084"/>
    </source>
</evidence>
<dbReference type="EMBL" id="CP076723">
    <property type="protein sequence ID" value="QWV95161.1"/>
    <property type="molecule type" value="Genomic_DNA"/>
</dbReference>
<reference evidence="5 6" key="1">
    <citation type="submission" date="2021-06" db="EMBL/GenBank/DDBJ databases">
        <title>Gemonas diversity in paddy soil.</title>
        <authorList>
            <person name="Liu G."/>
        </authorList>
    </citation>
    <scope>NUCLEOTIDE SEQUENCE [LARGE SCALE GENOMIC DNA]</scope>
    <source>
        <strain evidence="5 6">RG10</strain>
    </source>
</reference>
<keyword evidence="6" id="KW-1185">Reference proteome</keyword>
<dbReference type="InterPro" id="IPR015168">
    <property type="entry name" value="SsuA/THI5"/>
</dbReference>
<comment type="similarity">
    <text evidence="2">Belongs to the bacterial solute-binding protein SsuA/TauA family.</text>
</comment>
<protein>
    <submittedName>
        <fullName evidence="5">NrtA/SsuA/CpmA family ABC transporter substrate-binding protein</fullName>
    </submittedName>
</protein>
<organism evidence="5 6">
    <name type="scientific">Geomonas oryzisoli</name>
    <dbReference type="NCBI Taxonomy" id="2847992"/>
    <lineage>
        <taxon>Bacteria</taxon>
        <taxon>Pseudomonadati</taxon>
        <taxon>Thermodesulfobacteriota</taxon>
        <taxon>Desulfuromonadia</taxon>
        <taxon>Geobacterales</taxon>
        <taxon>Geobacteraceae</taxon>
        <taxon>Geomonas</taxon>
    </lineage>
</organism>
<dbReference type="PANTHER" id="PTHR30024:SF47">
    <property type="entry name" value="TAURINE-BINDING PERIPLASMIC PROTEIN"/>
    <property type="match status" value="1"/>
</dbReference>
<sequence>MRAVTRCLSIALLISLLMPLWLCGCSRKDDDRGAAGKGAAADRYAGYRFGGDEVIDLGSQPLTLPEGAVAELVSRDAVLASRLADGGVSVRVHPFFKGRDLAEFLSSGKLQGGIFADMPALTAAATGDFVCVGLLKQGFATIISRKPMLVRELKGRRVATGLGSAAHFTLLSALQNEGLSEGDITLVPMEVSDMPNALAQGKIDAFSAWEPTPTLAFAAHPEYHMVHKGVSYGFLCLRRDFVRSHPDQAREVAAAVARACAWMRGPHGLEQAVGWTAASAARLQGAPFLVPRPAMGTIVRNDLLNVPGAPRITATLLSEDGLLYKKFTFLKRTGKIPESTPWAKMRDSFDTEMMRQVMAEGDRFALQRFDYRNPDSSDGAQ</sequence>
<gene>
    <name evidence="5" type="ORF">KP004_08280</name>
</gene>
<evidence type="ECO:0000256" key="1">
    <source>
        <dbReference type="ARBA" id="ARBA00004418"/>
    </source>
</evidence>
<proteinExistence type="inferred from homology"/>
<evidence type="ECO:0000313" key="6">
    <source>
        <dbReference type="Proteomes" id="UP000683557"/>
    </source>
</evidence>
<dbReference type="Pfam" id="PF09084">
    <property type="entry name" value="NMT1"/>
    <property type="match status" value="1"/>
</dbReference>
<evidence type="ECO:0000256" key="2">
    <source>
        <dbReference type="ARBA" id="ARBA00010742"/>
    </source>
</evidence>
<dbReference type="PROSITE" id="PS51257">
    <property type="entry name" value="PROKAR_LIPOPROTEIN"/>
    <property type="match status" value="1"/>
</dbReference>
<dbReference type="Proteomes" id="UP000683557">
    <property type="component" value="Chromosome"/>
</dbReference>
<keyword evidence="3" id="KW-0732">Signal</keyword>
<evidence type="ECO:0000313" key="5">
    <source>
        <dbReference type="EMBL" id="QWV95161.1"/>
    </source>
</evidence>
<feature type="domain" description="SsuA/THI5-like" evidence="4">
    <location>
        <begin position="85"/>
        <end position="263"/>
    </location>
</feature>
<dbReference type="RefSeq" id="WP_216801862.1">
    <property type="nucleotide sequence ID" value="NZ_CP076723.1"/>
</dbReference>
<comment type="subcellular location">
    <subcellularLocation>
        <location evidence="1">Periplasm</location>
    </subcellularLocation>
</comment>